<dbReference type="InterPro" id="IPR000922">
    <property type="entry name" value="Lectin_gal-bd_dom"/>
</dbReference>
<dbReference type="GeneID" id="106811920"/>
<keyword evidence="3" id="KW-1185">Reference proteome</keyword>
<dbReference type="Gene3D" id="2.60.120.740">
    <property type="match status" value="1"/>
</dbReference>
<accession>A0ABM1EG25</accession>
<name>A0ABM1EG25_PRICU</name>
<evidence type="ECO:0000313" key="4">
    <source>
        <dbReference type="RefSeq" id="XP_014671146.1"/>
    </source>
</evidence>
<organism evidence="3 4">
    <name type="scientific">Priapulus caudatus</name>
    <name type="common">Priapulid worm</name>
    <dbReference type="NCBI Taxonomy" id="37621"/>
    <lineage>
        <taxon>Eukaryota</taxon>
        <taxon>Metazoa</taxon>
        <taxon>Ecdysozoa</taxon>
        <taxon>Scalidophora</taxon>
        <taxon>Priapulida</taxon>
        <taxon>Priapulimorpha</taxon>
        <taxon>Priapulimorphida</taxon>
        <taxon>Priapulidae</taxon>
        <taxon>Priapulus</taxon>
    </lineage>
</organism>
<dbReference type="CDD" id="cd22843">
    <property type="entry name" value="Gal_Rha_Lectin-like_P113"/>
    <property type="match status" value="1"/>
</dbReference>
<feature type="domain" description="SUEL-type lectin" evidence="2">
    <location>
        <begin position="143"/>
        <end position="236"/>
    </location>
</feature>
<feature type="compositionally biased region" description="Polar residues" evidence="1">
    <location>
        <begin position="31"/>
        <end position="48"/>
    </location>
</feature>
<reference evidence="4" key="1">
    <citation type="submission" date="2025-08" db="UniProtKB">
        <authorList>
            <consortium name="RefSeq"/>
        </authorList>
    </citation>
    <scope>IDENTIFICATION</scope>
</reference>
<protein>
    <submittedName>
        <fullName evidence="4">Uncharacterized protein LOC106811920</fullName>
    </submittedName>
</protein>
<dbReference type="Proteomes" id="UP000695022">
    <property type="component" value="Unplaced"/>
</dbReference>
<dbReference type="PROSITE" id="PS50228">
    <property type="entry name" value="SUEL_LECTIN"/>
    <property type="match status" value="1"/>
</dbReference>
<gene>
    <name evidence="4" type="primary">LOC106811920</name>
</gene>
<evidence type="ECO:0000259" key="2">
    <source>
        <dbReference type="PROSITE" id="PS50228"/>
    </source>
</evidence>
<evidence type="ECO:0000256" key="1">
    <source>
        <dbReference type="SAM" id="MobiDB-lite"/>
    </source>
</evidence>
<dbReference type="RefSeq" id="XP_014671146.1">
    <property type="nucleotide sequence ID" value="XM_014815660.1"/>
</dbReference>
<dbReference type="InterPro" id="IPR043159">
    <property type="entry name" value="Lectin_gal-bd_sf"/>
</dbReference>
<evidence type="ECO:0000313" key="3">
    <source>
        <dbReference type="Proteomes" id="UP000695022"/>
    </source>
</evidence>
<sequence length="300" mass="32359">MHCSAAGSFSYVTIPRFSNGARQSHRIQPYGENSLTQGRETYGGSYNSGYRGPPYKQPHQSFGFQSLRHGPTHYLRLPEPHYPVHYAAQPRHQLTFDDDITTFTNSQAALIAALRAEKAAIGILLASNPLADGITPITTMSCESDSAAITVTCGMTRISAITVTYGYDGPNNDGTTCGNDPVGMDLSTCTVTDVTSTFSPGCVGSTSCVLDISDTTIGTDPCPNGNSIGRITYTCSILTDSQIVFFEAQYALICSQLDAIETTSANVATVFNAIFSDLTSWSKYLVFKPKYSRHNGYGKR</sequence>
<proteinExistence type="predicted"/>
<feature type="region of interest" description="Disordered" evidence="1">
    <location>
        <begin position="23"/>
        <end position="49"/>
    </location>
</feature>